<dbReference type="Proteomes" id="UP001154282">
    <property type="component" value="Unassembled WGS sequence"/>
</dbReference>
<feature type="chain" id="PRO_5043852361" evidence="1">
    <location>
        <begin position="30"/>
        <end position="196"/>
    </location>
</feature>
<sequence>MAPSIPCFDLGRAILSLLVLTLSISTIQALSSDDRGAPLPSVYEVLPKYGLPSGLLPDSVVSYTLDDDGNFAVSLAKPCYIQFDYLVYYAEKITGKLSYGSITNLEGIQVQKFFLWLDVDEIKVDLPPADSIYFHVGFINKKLDVDQFETVHSCRDGVSGASCKRFWERVIEVLPAPVVNETPLLITEKKWSKGVS</sequence>
<organism evidence="2 3">
    <name type="scientific">Linum tenue</name>
    <dbReference type="NCBI Taxonomy" id="586396"/>
    <lineage>
        <taxon>Eukaryota</taxon>
        <taxon>Viridiplantae</taxon>
        <taxon>Streptophyta</taxon>
        <taxon>Embryophyta</taxon>
        <taxon>Tracheophyta</taxon>
        <taxon>Spermatophyta</taxon>
        <taxon>Magnoliopsida</taxon>
        <taxon>eudicotyledons</taxon>
        <taxon>Gunneridae</taxon>
        <taxon>Pentapetalae</taxon>
        <taxon>rosids</taxon>
        <taxon>fabids</taxon>
        <taxon>Malpighiales</taxon>
        <taxon>Linaceae</taxon>
        <taxon>Linum</taxon>
    </lineage>
</organism>
<gene>
    <name evidence="2" type="ORF">LITE_LOCUS14542</name>
</gene>
<protein>
    <submittedName>
        <fullName evidence="2">Uncharacterized protein</fullName>
    </submittedName>
</protein>
<evidence type="ECO:0000313" key="2">
    <source>
        <dbReference type="EMBL" id="CAI0409895.1"/>
    </source>
</evidence>
<keyword evidence="3" id="KW-1185">Reference proteome</keyword>
<reference evidence="2" key="1">
    <citation type="submission" date="2022-08" db="EMBL/GenBank/DDBJ databases">
        <authorList>
            <person name="Gutierrez-Valencia J."/>
        </authorList>
    </citation>
    <scope>NUCLEOTIDE SEQUENCE</scope>
</reference>
<dbReference type="InterPro" id="IPR036758">
    <property type="entry name" value="At5g01610-like"/>
</dbReference>
<dbReference type="AlphaFoldDB" id="A0AAV0JIZ5"/>
<proteinExistence type="predicted"/>
<keyword evidence="1" id="KW-0732">Signal</keyword>
<accession>A0AAV0JIZ5</accession>
<evidence type="ECO:0000313" key="3">
    <source>
        <dbReference type="Proteomes" id="UP001154282"/>
    </source>
</evidence>
<comment type="caution">
    <text evidence="2">The sequence shown here is derived from an EMBL/GenBank/DDBJ whole genome shotgun (WGS) entry which is preliminary data.</text>
</comment>
<dbReference type="EMBL" id="CAMGYJ010000005">
    <property type="protein sequence ID" value="CAI0409895.1"/>
    <property type="molecule type" value="Genomic_DNA"/>
</dbReference>
<dbReference type="SUPFAM" id="SSF141562">
    <property type="entry name" value="At5g01610-like"/>
    <property type="match status" value="1"/>
</dbReference>
<evidence type="ECO:0000256" key="1">
    <source>
        <dbReference type="SAM" id="SignalP"/>
    </source>
</evidence>
<dbReference type="PANTHER" id="PTHR31676">
    <property type="entry name" value="T31J12.3 PROTEIN-RELATED"/>
    <property type="match status" value="1"/>
</dbReference>
<dbReference type="InterPro" id="IPR007493">
    <property type="entry name" value="DUF538"/>
</dbReference>
<name>A0AAV0JIZ5_9ROSI</name>
<dbReference type="PANTHER" id="PTHR31676:SF71">
    <property type="entry name" value="EXPRESSED PROTEIN"/>
    <property type="match status" value="1"/>
</dbReference>
<feature type="signal peptide" evidence="1">
    <location>
        <begin position="1"/>
        <end position="29"/>
    </location>
</feature>
<dbReference type="Gene3D" id="2.30.240.10">
    <property type="entry name" value="At5g01610-like"/>
    <property type="match status" value="1"/>
</dbReference>
<dbReference type="Pfam" id="PF04398">
    <property type="entry name" value="DUF538"/>
    <property type="match status" value="1"/>
</dbReference>